<dbReference type="InterPro" id="IPR003154">
    <property type="entry name" value="S1/P1nuclease"/>
</dbReference>
<dbReference type="AlphaFoldDB" id="A0A3P3Y827"/>
<organism evidence="9 10">
    <name type="scientific">Plasmodiophora brassicae</name>
    <name type="common">Clubroot disease agent</name>
    <dbReference type="NCBI Taxonomy" id="37360"/>
    <lineage>
        <taxon>Eukaryota</taxon>
        <taxon>Sar</taxon>
        <taxon>Rhizaria</taxon>
        <taxon>Endomyxa</taxon>
        <taxon>Phytomyxea</taxon>
        <taxon>Plasmodiophorida</taxon>
        <taxon>Plasmodiophoridae</taxon>
        <taxon>Plasmodiophora</taxon>
    </lineage>
</organism>
<dbReference type="SUPFAM" id="SSF48537">
    <property type="entry name" value="Phospholipase C/P1 nuclease"/>
    <property type="match status" value="1"/>
</dbReference>
<keyword evidence="2" id="KW-0540">Nuclease</keyword>
<gene>
    <name evidence="9" type="ORF">PLBR_LOCUS3543</name>
</gene>
<dbReference type="PANTHER" id="PTHR33146">
    <property type="entry name" value="ENDONUCLEASE 4"/>
    <property type="match status" value="1"/>
</dbReference>
<dbReference type="GO" id="GO:0004519">
    <property type="term" value="F:endonuclease activity"/>
    <property type="evidence" value="ECO:0007669"/>
    <property type="project" value="UniProtKB-KW"/>
</dbReference>
<keyword evidence="8" id="KW-0472">Membrane</keyword>
<evidence type="ECO:0000256" key="7">
    <source>
        <dbReference type="ARBA" id="ARBA00023180"/>
    </source>
</evidence>
<evidence type="ECO:0000313" key="10">
    <source>
        <dbReference type="Proteomes" id="UP000290189"/>
    </source>
</evidence>
<evidence type="ECO:0000256" key="3">
    <source>
        <dbReference type="ARBA" id="ARBA00022723"/>
    </source>
</evidence>
<dbReference type="GO" id="GO:0046872">
    <property type="term" value="F:metal ion binding"/>
    <property type="evidence" value="ECO:0007669"/>
    <property type="project" value="UniProtKB-KW"/>
</dbReference>
<dbReference type="PANTHER" id="PTHR33146:SF26">
    <property type="entry name" value="ENDONUCLEASE 4"/>
    <property type="match status" value="1"/>
</dbReference>
<dbReference type="GO" id="GO:0003676">
    <property type="term" value="F:nucleic acid binding"/>
    <property type="evidence" value="ECO:0007669"/>
    <property type="project" value="InterPro"/>
</dbReference>
<feature type="transmembrane region" description="Helical" evidence="8">
    <location>
        <begin position="25"/>
        <end position="45"/>
    </location>
</feature>
<dbReference type="CDD" id="cd11010">
    <property type="entry name" value="S1-P1_nuclease"/>
    <property type="match status" value="1"/>
</dbReference>
<evidence type="ECO:0000256" key="5">
    <source>
        <dbReference type="ARBA" id="ARBA00022801"/>
    </source>
</evidence>
<sequence length="303" mass="33549">MSDDGRRPVAVTVLGRVCECDGVRLSLWVNLGTMVVLGLLAMLVITGAHGWGRDGHEITAAIAESLLNDVARRATADLLSVDGGHLADVADWADQVKRRHGWQWSSALHYANTRSWECGYTPVVDCPQHRCIAGAVHNYTARLLYPTEFPGNDPYVALKFLVHFVGDISQPLHVSFKADEGGNLEHGHFCRRRASLHEIWDDEIIKRRMGVSWTKETMDSWIACADAEDCAHKWAADSALIACKDAYTDTDGSHIANGFDLCDAYYARAAPIVDMQLVKGGVRLAHLLNNIWRGPTYPIVMTR</sequence>
<name>A0A3P3Y827_PLABS</name>
<keyword evidence="8" id="KW-1133">Transmembrane helix</keyword>
<reference evidence="9 10" key="1">
    <citation type="submission" date="2018-03" db="EMBL/GenBank/DDBJ databases">
        <authorList>
            <person name="Fogelqvist J."/>
        </authorList>
    </citation>
    <scope>NUCLEOTIDE SEQUENCE [LARGE SCALE GENOMIC DNA]</scope>
</reference>
<dbReference type="Proteomes" id="UP000290189">
    <property type="component" value="Unassembled WGS sequence"/>
</dbReference>
<dbReference type="GO" id="GO:0006308">
    <property type="term" value="P:DNA catabolic process"/>
    <property type="evidence" value="ECO:0007669"/>
    <property type="project" value="InterPro"/>
</dbReference>
<dbReference type="GO" id="GO:0016788">
    <property type="term" value="F:hydrolase activity, acting on ester bonds"/>
    <property type="evidence" value="ECO:0007669"/>
    <property type="project" value="InterPro"/>
</dbReference>
<keyword evidence="8" id="KW-0812">Transmembrane</keyword>
<keyword evidence="5" id="KW-0378">Hydrolase</keyword>
<dbReference type="EMBL" id="OVEO01000005">
    <property type="protein sequence ID" value="SPQ96328.1"/>
    <property type="molecule type" value="Genomic_DNA"/>
</dbReference>
<comment type="similarity">
    <text evidence="1">Belongs to the nuclease type I family.</text>
</comment>
<dbReference type="Gene3D" id="1.10.575.10">
    <property type="entry name" value="P1 Nuclease"/>
    <property type="match status" value="1"/>
</dbReference>
<dbReference type="Pfam" id="PF02265">
    <property type="entry name" value="S1-P1_nuclease"/>
    <property type="match status" value="1"/>
</dbReference>
<keyword evidence="7" id="KW-0325">Glycoprotein</keyword>
<proteinExistence type="inferred from homology"/>
<accession>A0A3P3Y827</accession>
<keyword evidence="6" id="KW-1015">Disulfide bond</keyword>
<evidence type="ECO:0000256" key="6">
    <source>
        <dbReference type="ARBA" id="ARBA00023157"/>
    </source>
</evidence>
<keyword evidence="3" id="KW-0479">Metal-binding</keyword>
<evidence type="ECO:0000256" key="2">
    <source>
        <dbReference type="ARBA" id="ARBA00022722"/>
    </source>
</evidence>
<geneLocation type="mitochondrion" evidence="9"/>
<evidence type="ECO:0000256" key="4">
    <source>
        <dbReference type="ARBA" id="ARBA00022759"/>
    </source>
</evidence>
<evidence type="ECO:0000256" key="8">
    <source>
        <dbReference type="SAM" id="Phobius"/>
    </source>
</evidence>
<evidence type="ECO:0000313" key="9">
    <source>
        <dbReference type="EMBL" id="SPQ96328.1"/>
    </source>
</evidence>
<keyword evidence="4" id="KW-0255">Endonuclease</keyword>
<keyword evidence="9" id="KW-0496">Mitochondrion</keyword>
<dbReference type="InterPro" id="IPR008947">
    <property type="entry name" value="PLipase_C/P1_nuclease_dom_sf"/>
</dbReference>
<protein>
    <submittedName>
        <fullName evidence="9">Uncharacterized protein</fullName>
    </submittedName>
</protein>
<evidence type="ECO:0000256" key="1">
    <source>
        <dbReference type="ARBA" id="ARBA00009547"/>
    </source>
</evidence>